<evidence type="ECO:0000256" key="2">
    <source>
        <dbReference type="ARBA" id="ARBA00022679"/>
    </source>
</evidence>
<dbReference type="Pfam" id="PF01529">
    <property type="entry name" value="DHHC"/>
    <property type="match status" value="1"/>
</dbReference>
<feature type="transmembrane region" description="Helical" evidence="11">
    <location>
        <begin position="80"/>
        <end position="100"/>
    </location>
</feature>
<protein>
    <recommendedName>
        <fullName evidence="11">Palmitoyltransferase</fullName>
        <ecNumber evidence="11">2.3.1.225</ecNumber>
    </recommendedName>
</protein>
<evidence type="ECO:0000256" key="11">
    <source>
        <dbReference type="RuleBase" id="RU079119"/>
    </source>
</evidence>
<keyword evidence="3 11" id="KW-0812">Transmembrane</keyword>
<evidence type="ECO:0000256" key="6">
    <source>
        <dbReference type="ARBA" id="ARBA00023139"/>
    </source>
</evidence>
<evidence type="ECO:0000256" key="7">
    <source>
        <dbReference type="ARBA" id="ARBA00023288"/>
    </source>
</evidence>
<accession>A0A0F7SG74</accession>
<keyword evidence="7" id="KW-0449">Lipoprotein</keyword>
<comment type="domain">
    <text evidence="11">The DHHC domain is required for palmitoyltransferase activity.</text>
</comment>
<dbReference type="InterPro" id="IPR039859">
    <property type="entry name" value="PFA4/ZDH16/20/ERF2-like"/>
</dbReference>
<dbReference type="EC" id="2.3.1.225" evidence="11"/>
<evidence type="ECO:0000256" key="5">
    <source>
        <dbReference type="ARBA" id="ARBA00023136"/>
    </source>
</evidence>
<evidence type="ECO:0000256" key="10">
    <source>
        <dbReference type="ARBA" id="ARBA00048048"/>
    </source>
</evidence>
<keyword evidence="5 11" id="KW-0472">Membrane</keyword>
<keyword evidence="6" id="KW-0564">Palmitate</keyword>
<keyword evidence="8 11" id="KW-0012">Acyltransferase</keyword>
<keyword evidence="4 11" id="KW-1133">Transmembrane helix</keyword>
<feature type="transmembrane region" description="Helical" evidence="11">
    <location>
        <begin position="294"/>
        <end position="316"/>
    </location>
</feature>
<dbReference type="GO" id="GO:0006612">
    <property type="term" value="P:protein targeting to membrane"/>
    <property type="evidence" value="ECO:0007669"/>
    <property type="project" value="TreeGrafter"/>
</dbReference>
<dbReference type="EMBL" id="LN483249">
    <property type="protein sequence ID" value="CDZ97866.1"/>
    <property type="molecule type" value="Genomic_DNA"/>
</dbReference>
<dbReference type="GO" id="GO:0019706">
    <property type="term" value="F:protein-cysteine S-palmitoyltransferase activity"/>
    <property type="evidence" value="ECO:0007669"/>
    <property type="project" value="UniProtKB-EC"/>
</dbReference>
<dbReference type="InterPro" id="IPR001594">
    <property type="entry name" value="Palmitoyltrfase_DHHC"/>
</dbReference>
<comment type="catalytic activity">
    <reaction evidence="10 11">
        <text>L-cysteinyl-[protein] + hexadecanoyl-CoA = S-hexadecanoyl-L-cysteinyl-[protein] + CoA</text>
        <dbReference type="Rhea" id="RHEA:36683"/>
        <dbReference type="Rhea" id="RHEA-COMP:10131"/>
        <dbReference type="Rhea" id="RHEA-COMP:11032"/>
        <dbReference type="ChEBI" id="CHEBI:29950"/>
        <dbReference type="ChEBI" id="CHEBI:57287"/>
        <dbReference type="ChEBI" id="CHEBI:57379"/>
        <dbReference type="ChEBI" id="CHEBI:74151"/>
        <dbReference type="EC" id="2.3.1.225"/>
    </reaction>
</comment>
<evidence type="ECO:0000313" key="14">
    <source>
        <dbReference type="EMBL" id="CDZ97866.1"/>
    </source>
</evidence>
<comment type="similarity">
    <text evidence="9">Belongs to the DHHC palmitoyltransferase family. PFA5 subfamily.</text>
</comment>
<feature type="region of interest" description="Disordered" evidence="12">
    <location>
        <begin position="1"/>
        <end position="51"/>
    </location>
</feature>
<evidence type="ECO:0000256" key="9">
    <source>
        <dbReference type="ARBA" id="ARBA00038298"/>
    </source>
</evidence>
<dbReference type="GO" id="GO:0005783">
    <property type="term" value="C:endoplasmic reticulum"/>
    <property type="evidence" value="ECO:0007669"/>
    <property type="project" value="TreeGrafter"/>
</dbReference>
<evidence type="ECO:0000256" key="12">
    <source>
        <dbReference type="SAM" id="MobiDB-lite"/>
    </source>
</evidence>
<feature type="transmembrane region" description="Helical" evidence="11">
    <location>
        <begin position="112"/>
        <end position="132"/>
    </location>
</feature>
<comment type="subcellular location">
    <subcellularLocation>
        <location evidence="1">Membrane</location>
        <topology evidence="1">Multi-pass membrane protein</topology>
    </subcellularLocation>
</comment>
<evidence type="ECO:0000256" key="3">
    <source>
        <dbReference type="ARBA" id="ARBA00022692"/>
    </source>
</evidence>
<keyword evidence="2 11" id="KW-0808">Transferase</keyword>
<evidence type="ECO:0000259" key="13">
    <source>
        <dbReference type="Pfam" id="PF01529"/>
    </source>
</evidence>
<dbReference type="AlphaFoldDB" id="A0A0F7SG74"/>
<organism evidence="14">
    <name type="scientific">Phaffia rhodozyma</name>
    <name type="common">Yeast</name>
    <name type="synonym">Xanthophyllomyces dendrorhous</name>
    <dbReference type="NCBI Taxonomy" id="264483"/>
    <lineage>
        <taxon>Eukaryota</taxon>
        <taxon>Fungi</taxon>
        <taxon>Dikarya</taxon>
        <taxon>Basidiomycota</taxon>
        <taxon>Agaricomycotina</taxon>
        <taxon>Tremellomycetes</taxon>
        <taxon>Cystofilobasidiales</taxon>
        <taxon>Mrakiaceae</taxon>
        <taxon>Phaffia</taxon>
    </lineage>
</organism>
<feature type="compositionally biased region" description="Polar residues" evidence="12">
    <location>
        <begin position="30"/>
        <end position="43"/>
    </location>
</feature>
<reference evidence="14" key="1">
    <citation type="submission" date="2014-08" db="EMBL/GenBank/DDBJ databases">
        <authorList>
            <person name="Sharma Rahul"/>
            <person name="Thines Marco"/>
        </authorList>
    </citation>
    <scope>NUCLEOTIDE SEQUENCE</scope>
</reference>
<dbReference type="PROSITE" id="PS50216">
    <property type="entry name" value="DHHC"/>
    <property type="match status" value="1"/>
</dbReference>
<evidence type="ECO:0000256" key="4">
    <source>
        <dbReference type="ARBA" id="ARBA00022989"/>
    </source>
</evidence>
<evidence type="ECO:0000256" key="1">
    <source>
        <dbReference type="ARBA" id="ARBA00004141"/>
    </source>
</evidence>
<feature type="compositionally biased region" description="Polar residues" evidence="12">
    <location>
        <begin position="1"/>
        <end position="10"/>
    </location>
</feature>
<dbReference type="PANTHER" id="PTHR22883:SF23">
    <property type="entry name" value="PALMITOYLTRANSFERASE ZDHHC6"/>
    <property type="match status" value="1"/>
</dbReference>
<feature type="domain" description="Palmitoyltransferase DHHC" evidence="13">
    <location>
        <begin position="242"/>
        <end position="359"/>
    </location>
</feature>
<dbReference type="GO" id="GO:0005794">
    <property type="term" value="C:Golgi apparatus"/>
    <property type="evidence" value="ECO:0007669"/>
    <property type="project" value="TreeGrafter"/>
</dbReference>
<name>A0A0F7SG74_PHARH</name>
<dbReference type="PANTHER" id="PTHR22883">
    <property type="entry name" value="ZINC FINGER DHHC DOMAIN CONTAINING PROTEIN"/>
    <property type="match status" value="1"/>
</dbReference>
<dbReference type="GO" id="GO:0016020">
    <property type="term" value="C:membrane"/>
    <property type="evidence" value="ECO:0007669"/>
    <property type="project" value="UniProtKB-SubCell"/>
</dbReference>
<feature type="transmembrane region" description="Helical" evidence="11">
    <location>
        <begin position="328"/>
        <end position="351"/>
    </location>
</feature>
<sequence>MSLSTSSLPEASTFIPPFPDETLVAIPNGDISNASPDTSSSPNQKKKKFTPWEDAIERAEKKANDSAGEPDSWMRRKGTVPILIIIVGWTIYVVVVRIFVRMIQGRAFSKGRGISFLIIFILLFFMFTWSYLKITLTGPGLAKDYDPIEPSSDPLEGLPYPISVQPAPAPPPRQAGPPPFLTNQIPPVPKPSANTKKTSCPLVPPLFQERKAQVMNATQDINTSNPREELLERTPMEPERIGRWCGYCQLLKPPRTHHCRVCGTCVLNFDHHCDRGTCTAWVGGCVGQQNHKHFLVFSIWSTVFTGYVLIITALSLRGLGYDGTLISIIVLSTIFTIFTALLAVNHAWMIYNNLSTLEARIISDFLERESVSLSARFGYFQNSTTRNTHR</sequence>
<evidence type="ECO:0000256" key="8">
    <source>
        <dbReference type="ARBA" id="ARBA00023315"/>
    </source>
</evidence>
<proteinExistence type="inferred from homology"/>